<name>A0A0A9QCN6_ARUDO</name>
<organism evidence="1">
    <name type="scientific">Arundo donax</name>
    <name type="common">Giant reed</name>
    <name type="synonym">Donax arundinaceus</name>
    <dbReference type="NCBI Taxonomy" id="35708"/>
    <lineage>
        <taxon>Eukaryota</taxon>
        <taxon>Viridiplantae</taxon>
        <taxon>Streptophyta</taxon>
        <taxon>Embryophyta</taxon>
        <taxon>Tracheophyta</taxon>
        <taxon>Spermatophyta</taxon>
        <taxon>Magnoliopsida</taxon>
        <taxon>Liliopsida</taxon>
        <taxon>Poales</taxon>
        <taxon>Poaceae</taxon>
        <taxon>PACMAD clade</taxon>
        <taxon>Arundinoideae</taxon>
        <taxon>Arundineae</taxon>
        <taxon>Arundo</taxon>
    </lineage>
</organism>
<dbReference type="EMBL" id="GBRH01258306">
    <property type="protein sequence ID" value="JAD39589.1"/>
    <property type="molecule type" value="Transcribed_RNA"/>
</dbReference>
<dbReference type="AlphaFoldDB" id="A0A0A9QCN6"/>
<reference evidence="1" key="2">
    <citation type="journal article" date="2015" name="Data Brief">
        <title>Shoot transcriptome of the giant reed, Arundo donax.</title>
        <authorList>
            <person name="Barrero R.A."/>
            <person name="Guerrero F.D."/>
            <person name="Moolhuijzen P."/>
            <person name="Goolsby J.A."/>
            <person name="Tidwell J."/>
            <person name="Bellgard S.E."/>
            <person name="Bellgard M.I."/>
        </authorList>
    </citation>
    <scope>NUCLEOTIDE SEQUENCE</scope>
    <source>
        <tissue evidence="1">Shoot tissue taken approximately 20 cm above the soil surface</tissue>
    </source>
</reference>
<protein>
    <submittedName>
        <fullName evidence="1">Uncharacterized protein</fullName>
    </submittedName>
</protein>
<reference evidence="1" key="1">
    <citation type="submission" date="2014-09" db="EMBL/GenBank/DDBJ databases">
        <authorList>
            <person name="Magalhaes I.L.F."/>
            <person name="Oliveira U."/>
            <person name="Santos F.R."/>
            <person name="Vidigal T.H.D.A."/>
            <person name="Brescovit A.D."/>
            <person name="Santos A.J."/>
        </authorList>
    </citation>
    <scope>NUCLEOTIDE SEQUENCE</scope>
    <source>
        <tissue evidence="1">Shoot tissue taken approximately 20 cm above the soil surface</tissue>
    </source>
</reference>
<sequence length="16" mass="1864">MTKISQRITYNLLLIG</sequence>
<accession>A0A0A9QCN6</accession>
<evidence type="ECO:0000313" key="1">
    <source>
        <dbReference type="EMBL" id="JAD39589.1"/>
    </source>
</evidence>
<proteinExistence type="predicted"/>